<proteinExistence type="inferred from homology"/>
<evidence type="ECO:0000256" key="8">
    <source>
        <dbReference type="ARBA" id="ARBA00023136"/>
    </source>
</evidence>
<feature type="transmembrane region" description="Helical" evidence="17">
    <location>
        <begin position="215"/>
        <end position="236"/>
    </location>
</feature>
<name>A0A4U7IMK3_STRPY</name>
<dbReference type="GO" id="GO:0051301">
    <property type="term" value="P:cell division"/>
    <property type="evidence" value="ECO:0007669"/>
    <property type="project" value="InterPro"/>
</dbReference>
<dbReference type="STRING" id="1314.SD89_07345"/>
<keyword evidence="6" id="KW-0573">Peptidoglycan synthesis</keyword>
<evidence type="ECO:0000256" key="16">
    <source>
        <dbReference type="ARBA" id="ARBA00049966"/>
    </source>
</evidence>
<evidence type="ECO:0000256" key="10">
    <source>
        <dbReference type="ARBA" id="ARBA00033270"/>
    </source>
</evidence>
<dbReference type="Proteomes" id="UP000316580">
    <property type="component" value="Unassembled WGS sequence"/>
</dbReference>
<evidence type="ECO:0000256" key="4">
    <source>
        <dbReference type="ARBA" id="ARBA00022692"/>
    </source>
</evidence>
<comment type="catalytic activity">
    <reaction evidence="15">
        <text>[GlcNAc-(1-&gt;4)-Mur2Ac(oyl-L-Ala-gamma-D-Glu-L-Lys-D-Ala-D-Ala)](n)-di-trans,octa-cis-undecaprenyl diphosphate + beta-D-GlcNAc-(1-&gt;4)-Mur2Ac(oyl-L-Ala-gamma-D-Glu-L-Lys-D-Ala-D-Ala)-di-trans,octa-cis-undecaprenyl diphosphate = [GlcNAc-(1-&gt;4)-Mur2Ac(oyl-L-Ala-gamma-D-Glu-L-Lys-D-Ala-D-Ala)](n+1)-di-trans,octa-cis-undecaprenyl diphosphate + di-trans,octa-cis-undecaprenyl diphosphate + H(+)</text>
        <dbReference type="Rhea" id="RHEA:23708"/>
        <dbReference type="Rhea" id="RHEA-COMP:9602"/>
        <dbReference type="Rhea" id="RHEA-COMP:9603"/>
        <dbReference type="ChEBI" id="CHEBI:15378"/>
        <dbReference type="ChEBI" id="CHEBI:58405"/>
        <dbReference type="ChEBI" id="CHEBI:60033"/>
        <dbReference type="ChEBI" id="CHEBI:78435"/>
        <dbReference type="EC" id="2.4.99.28"/>
    </reaction>
</comment>
<feature type="transmembrane region" description="Helical" evidence="17">
    <location>
        <begin position="87"/>
        <end position="105"/>
    </location>
</feature>
<dbReference type="GO" id="GO:0008360">
    <property type="term" value="P:regulation of cell shape"/>
    <property type="evidence" value="ECO:0007669"/>
    <property type="project" value="UniProtKB-KW"/>
</dbReference>
<feature type="transmembrane region" description="Helical" evidence="17">
    <location>
        <begin position="312"/>
        <end position="332"/>
    </location>
</feature>
<reference evidence="22 23" key="1">
    <citation type="submission" date="2019-02" db="EMBL/GenBank/DDBJ databases">
        <title>Novel genomic isolates of S. pyogenes and S. dysgalactiae subsp. equisimilis associated to necrotising fasciitis (NSTI).</title>
        <authorList>
            <person name="Barrantes I."/>
        </authorList>
    </citation>
    <scope>NUCLEOTIDE SEQUENCE [LARGE SCALE GENOMIC DNA]</scope>
    <source>
        <strain evidence="20 22">SPY2028</strain>
        <strain evidence="19 23">SPY5003</strain>
    </source>
</reference>
<evidence type="ECO:0000256" key="11">
    <source>
        <dbReference type="ARBA" id="ARBA00038053"/>
    </source>
</evidence>
<keyword evidence="4 17" id="KW-0812">Transmembrane</keyword>
<evidence type="ECO:0000256" key="3">
    <source>
        <dbReference type="ARBA" id="ARBA00022679"/>
    </source>
</evidence>
<evidence type="ECO:0000256" key="5">
    <source>
        <dbReference type="ARBA" id="ARBA00022960"/>
    </source>
</evidence>
<dbReference type="PANTHER" id="PTHR30474">
    <property type="entry name" value="CELL CYCLE PROTEIN"/>
    <property type="match status" value="1"/>
</dbReference>
<evidence type="ECO:0000256" key="15">
    <source>
        <dbReference type="ARBA" id="ARBA00049902"/>
    </source>
</evidence>
<comment type="similarity">
    <text evidence="11">Belongs to the SEDS family. FtsW subfamily.</text>
</comment>
<dbReference type="EMBL" id="VCID01000542">
    <property type="protein sequence ID" value="TNY46507.1"/>
    <property type="molecule type" value="Genomic_DNA"/>
</dbReference>
<evidence type="ECO:0000256" key="14">
    <source>
        <dbReference type="ARBA" id="ARBA00044770"/>
    </source>
</evidence>
<dbReference type="InterPro" id="IPR001182">
    <property type="entry name" value="FtsW/RodA"/>
</dbReference>
<dbReference type="GO" id="GO:0009252">
    <property type="term" value="P:peptidoglycan biosynthetic process"/>
    <property type="evidence" value="ECO:0007669"/>
    <property type="project" value="UniProtKB-KW"/>
</dbReference>
<dbReference type="OMA" id="MEPDFGA"/>
<comment type="caution">
    <text evidence="18">The sequence shown here is derived from an EMBL/GenBank/DDBJ whole genome shotgun (WGS) entry which is preliminary data.</text>
</comment>
<dbReference type="EMBL" id="SJLI01000001">
    <property type="protein sequence ID" value="TYK95987.1"/>
    <property type="molecule type" value="Genomic_DNA"/>
</dbReference>
<dbReference type="EMBL" id="SJLL01000001">
    <property type="protein sequence ID" value="TYL01289.1"/>
    <property type="molecule type" value="Genomic_DNA"/>
</dbReference>
<sequence length="434" mass="48381">MIISRSRGKTMKIDKRHLLNYSILLPYLILSVIGLIMVYSTTSVSLIQAHANPFKSVINQGVFWIISLVAITFIYKLKLNFLTNTRVLTVVMLGEAFLLIIARFFTTAIKGAHGWIVIGPVSFQPAEYLKIIMVWYLALTFAKIQKNISLYDYQALTRRKWWPTQWNDLRDWRVYSLLMVLLVAAQPDLGNASIIVLTAIIMFSISGIGYRWFSAILVMITGLSTVFLGTIAVIGVERVAKIPVFGYVAKRFSAFFNPFHDLTDSGHQLANSYYAMSNGGWFGQGLGNSIEKRGYLPEAQTDFVFSVVIEELGLIGAGFILALVFFLILRIMNVGIKAKNPFNAMMALGVGGMMLMQVFVNIGGISGLIPSTGVTFPFLSQGGNSLLVLSVAVGFVLNIDASEKRDDIFKEAELSYRKDTRKENSKVVNIKQFQ</sequence>
<evidence type="ECO:0000313" key="21">
    <source>
        <dbReference type="Proteomes" id="UP000316580"/>
    </source>
</evidence>
<evidence type="ECO:0000256" key="7">
    <source>
        <dbReference type="ARBA" id="ARBA00022989"/>
    </source>
</evidence>
<dbReference type="GO" id="GO:0015648">
    <property type="term" value="F:lipid-linked peptidoglycan transporter activity"/>
    <property type="evidence" value="ECO:0007669"/>
    <property type="project" value="TreeGrafter"/>
</dbReference>
<evidence type="ECO:0000256" key="12">
    <source>
        <dbReference type="ARBA" id="ARBA00041185"/>
    </source>
</evidence>
<keyword evidence="2" id="KW-0328">Glycosyltransferase</keyword>
<gene>
    <name evidence="20" type="ORF">E0F66_01555</name>
    <name evidence="19" type="ORF">E0F67_02735</name>
    <name evidence="18" type="ORF">FGO82_07930</name>
</gene>
<evidence type="ECO:0000256" key="9">
    <source>
        <dbReference type="ARBA" id="ARBA00032370"/>
    </source>
</evidence>
<dbReference type="PANTHER" id="PTHR30474:SF2">
    <property type="entry name" value="PEPTIDOGLYCAN GLYCOSYLTRANSFERASE FTSW-RELATED"/>
    <property type="match status" value="1"/>
</dbReference>
<dbReference type="GO" id="GO:0005886">
    <property type="term" value="C:plasma membrane"/>
    <property type="evidence" value="ECO:0007669"/>
    <property type="project" value="TreeGrafter"/>
</dbReference>
<keyword evidence="8 17" id="KW-0472">Membrane</keyword>
<keyword evidence="3" id="KW-0808">Transferase</keyword>
<feature type="transmembrane region" description="Helical" evidence="17">
    <location>
        <begin position="344"/>
        <end position="369"/>
    </location>
</feature>
<evidence type="ECO:0000256" key="17">
    <source>
        <dbReference type="SAM" id="Phobius"/>
    </source>
</evidence>
<dbReference type="OrthoDB" id="9812661at2"/>
<reference evidence="18 21" key="2">
    <citation type="submission" date="2019-05" db="EMBL/GenBank/DDBJ databases">
        <title>Novel genomic isolates of S.pyogenes and S.dysgalactiae subsp. equisimilis associated to necrotising fasciitis (NSTI).</title>
        <authorList>
            <person name="Barrantes I."/>
        </authorList>
    </citation>
    <scope>NUCLEOTIDE SEQUENCE [LARGE SCALE GENOMIC DNA]</scope>
    <source>
        <strain evidence="18 21">SPY6028</strain>
    </source>
</reference>
<dbReference type="Pfam" id="PF01098">
    <property type="entry name" value="FTSW_RODA_SPOVE"/>
    <property type="match status" value="1"/>
</dbReference>
<comment type="function">
    <text evidence="16">Peptidoglycan polymerase that is essential for cell division.</text>
</comment>
<protein>
    <recommendedName>
        <fullName evidence="12">Probable peptidoglycan glycosyltransferase FtsW</fullName>
        <ecNumber evidence="14">2.4.99.28</ecNumber>
    </recommendedName>
    <alternativeName>
        <fullName evidence="13">Cell division protein FtsW</fullName>
    </alternativeName>
    <alternativeName>
        <fullName evidence="10">Cell wall polymerase</fullName>
    </alternativeName>
    <alternativeName>
        <fullName evidence="9">Peptidoglycan polymerase</fullName>
    </alternativeName>
</protein>
<dbReference type="EC" id="2.4.99.28" evidence="14"/>
<feature type="transmembrane region" description="Helical" evidence="17">
    <location>
        <begin position="174"/>
        <end position="203"/>
    </location>
</feature>
<feature type="transmembrane region" description="Helical" evidence="17">
    <location>
        <begin position="57"/>
        <end position="75"/>
    </location>
</feature>
<dbReference type="AlphaFoldDB" id="A0A4U7IMK3"/>
<keyword evidence="7 17" id="KW-1133">Transmembrane helix</keyword>
<comment type="subcellular location">
    <subcellularLocation>
        <location evidence="1">Membrane</location>
        <topology evidence="1">Multi-pass membrane protein</topology>
    </subcellularLocation>
</comment>
<dbReference type="Proteomes" id="UP000325300">
    <property type="component" value="Unassembled WGS sequence"/>
</dbReference>
<evidence type="ECO:0000313" key="18">
    <source>
        <dbReference type="EMBL" id="TNY46507.1"/>
    </source>
</evidence>
<evidence type="ECO:0000256" key="2">
    <source>
        <dbReference type="ARBA" id="ARBA00022676"/>
    </source>
</evidence>
<evidence type="ECO:0000256" key="6">
    <source>
        <dbReference type="ARBA" id="ARBA00022984"/>
    </source>
</evidence>
<dbReference type="Proteomes" id="UP000324058">
    <property type="component" value="Unassembled WGS sequence"/>
</dbReference>
<evidence type="ECO:0000313" key="23">
    <source>
        <dbReference type="Proteomes" id="UP000325300"/>
    </source>
</evidence>
<feature type="transmembrane region" description="Helical" evidence="17">
    <location>
        <begin position="21"/>
        <end position="42"/>
    </location>
</feature>
<evidence type="ECO:0000313" key="20">
    <source>
        <dbReference type="EMBL" id="TYL01289.1"/>
    </source>
</evidence>
<dbReference type="GO" id="GO:0032153">
    <property type="term" value="C:cell division site"/>
    <property type="evidence" value="ECO:0007669"/>
    <property type="project" value="TreeGrafter"/>
</dbReference>
<evidence type="ECO:0000256" key="13">
    <source>
        <dbReference type="ARBA" id="ARBA00041418"/>
    </source>
</evidence>
<evidence type="ECO:0000313" key="19">
    <source>
        <dbReference type="EMBL" id="TYK95987.1"/>
    </source>
</evidence>
<keyword evidence="5" id="KW-0133">Cell shape</keyword>
<evidence type="ECO:0000313" key="22">
    <source>
        <dbReference type="Proteomes" id="UP000324058"/>
    </source>
</evidence>
<feature type="transmembrane region" description="Helical" evidence="17">
    <location>
        <begin position="381"/>
        <end position="399"/>
    </location>
</feature>
<evidence type="ECO:0000256" key="1">
    <source>
        <dbReference type="ARBA" id="ARBA00004141"/>
    </source>
</evidence>
<accession>A0A4U7IMK3</accession>
<dbReference type="GO" id="GO:0008955">
    <property type="term" value="F:peptidoglycan glycosyltransferase activity"/>
    <property type="evidence" value="ECO:0007669"/>
    <property type="project" value="UniProtKB-EC"/>
</dbReference>
<organism evidence="18 21">
    <name type="scientific">Streptococcus pyogenes</name>
    <dbReference type="NCBI Taxonomy" id="1314"/>
    <lineage>
        <taxon>Bacteria</taxon>
        <taxon>Bacillati</taxon>
        <taxon>Bacillota</taxon>
        <taxon>Bacilli</taxon>
        <taxon>Lactobacillales</taxon>
        <taxon>Streptococcaceae</taxon>
        <taxon>Streptococcus</taxon>
    </lineage>
</organism>